<protein>
    <submittedName>
        <fullName evidence="2">Uncharacterized protein</fullName>
    </submittedName>
</protein>
<accession>A0ABQ9IF07</accession>
<dbReference type="Proteomes" id="UP001159363">
    <property type="component" value="Chromosome 1"/>
</dbReference>
<reference evidence="2 3" key="1">
    <citation type="submission" date="2023-02" db="EMBL/GenBank/DDBJ databases">
        <title>LHISI_Scaffold_Assembly.</title>
        <authorList>
            <person name="Stuart O.P."/>
            <person name="Cleave R."/>
            <person name="Magrath M.J.L."/>
            <person name="Mikheyev A.S."/>
        </authorList>
    </citation>
    <scope>NUCLEOTIDE SEQUENCE [LARGE SCALE GENOMIC DNA]</scope>
    <source>
        <strain evidence="2">Daus_M_001</strain>
        <tissue evidence="2">Leg muscle</tissue>
    </source>
</reference>
<name>A0ABQ9IF07_9NEOP</name>
<comment type="caution">
    <text evidence="2">The sequence shown here is derived from an EMBL/GenBank/DDBJ whole genome shotgun (WGS) entry which is preliminary data.</text>
</comment>
<sequence length="347" mass="39125">MYLPLFRVKLLLSKSKFHGISQAGRTCILLTARSVEMEQVVQRKRSGLVNKWTQVGKKYFPRKTLQIIFPGQVTPAFCKWESCWMIPPVGKFSQGSPISPILSFRCCSIFTSLTLIGSQGLDEDGASKIVKRTSSADPGTERTPVKRRKKRSSSMDDDCMRHREGSPMANHSPSRRPPAVNLLDRPTNIPCLNSGHGYRRLGVDWPHWFVLAVSGLFMALQGNIHVEKMMVQYFKVLEGKPANGLLDPDQYDYLQILWKFYKAINIVQRQVTYGAPAVALLATQTFHLSAEDEKSKFLMLQMLLSNPGLVGTSDEELCPWASWGWMMWSACELGPSQFTFHGLHVLA</sequence>
<keyword evidence="3" id="KW-1185">Reference proteome</keyword>
<dbReference type="EMBL" id="JARBHB010000001">
    <property type="protein sequence ID" value="KAJ8895250.1"/>
    <property type="molecule type" value="Genomic_DNA"/>
</dbReference>
<feature type="region of interest" description="Disordered" evidence="1">
    <location>
        <begin position="128"/>
        <end position="180"/>
    </location>
</feature>
<evidence type="ECO:0000313" key="3">
    <source>
        <dbReference type="Proteomes" id="UP001159363"/>
    </source>
</evidence>
<proteinExistence type="predicted"/>
<gene>
    <name evidence="2" type="ORF">PR048_000575</name>
</gene>
<evidence type="ECO:0000256" key="1">
    <source>
        <dbReference type="SAM" id="MobiDB-lite"/>
    </source>
</evidence>
<evidence type="ECO:0000313" key="2">
    <source>
        <dbReference type="EMBL" id="KAJ8895250.1"/>
    </source>
</evidence>
<organism evidence="2 3">
    <name type="scientific">Dryococelus australis</name>
    <dbReference type="NCBI Taxonomy" id="614101"/>
    <lineage>
        <taxon>Eukaryota</taxon>
        <taxon>Metazoa</taxon>
        <taxon>Ecdysozoa</taxon>
        <taxon>Arthropoda</taxon>
        <taxon>Hexapoda</taxon>
        <taxon>Insecta</taxon>
        <taxon>Pterygota</taxon>
        <taxon>Neoptera</taxon>
        <taxon>Polyneoptera</taxon>
        <taxon>Phasmatodea</taxon>
        <taxon>Verophasmatodea</taxon>
        <taxon>Anareolatae</taxon>
        <taxon>Phasmatidae</taxon>
        <taxon>Eurycanthinae</taxon>
        <taxon>Dryococelus</taxon>
    </lineage>
</organism>